<keyword evidence="2" id="KW-0119">Carbohydrate metabolism</keyword>
<dbReference type="Proteomes" id="UP000812031">
    <property type="component" value="Unassembled WGS sequence"/>
</dbReference>
<evidence type="ECO:0000313" key="5">
    <source>
        <dbReference type="Proteomes" id="UP000812031"/>
    </source>
</evidence>
<dbReference type="InterPro" id="IPR024746">
    <property type="entry name" value="Glyco_hydro_100"/>
</dbReference>
<protein>
    <submittedName>
        <fullName evidence="4">Amylo-alpha-1,6-glucosidase</fullName>
    </submittedName>
</protein>
<accession>A0ABS6XSM5</accession>
<organism evidence="4 5">
    <name type="scientific">Flavobacterium taihuense</name>
    <dbReference type="NCBI Taxonomy" id="2857508"/>
    <lineage>
        <taxon>Bacteria</taxon>
        <taxon>Pseudomonadati</taxon>
        <taxon>Bacteroidota</taxon>
        <taxon>Flavobacteriia</taxon>
        <taxon>Flavobacteriales</taxon>
        <taxon>Flavobacteriaceae</taxon>
        <taxon>Flavobacterium</taxon>
    </lineage>
</organism>
<reference evidence="4 5" key="1">
    <citation type="submission" date="2021-07" db="EMBL/GenBank/DDBJ databases">
        <title>Flavobacterium sp. nov. isolated from sediment on the Taihu Lake.</title>
        <authorList>
            <person name="Qu J.-H."/>
        </authorList>
    </citation>
    <scope>NUCLEOTIDE SEQUENCE [LARGE SCALE GENOMIC DNA]</scope>
    <source>
        <strain evidence="4 5">NAS39</strain>
    </source>
</reference>
<gene>
    <name evidence="4" type="ORF">KZH69_03875</name>
</gene>
<comment type="caution">
    <text evidence="4">The sequence shown here is derived from an EMBL/GenBank/DDBJ whole genome shotgun (WGS) entry which is preliminary data.</text>
</comment>
<evidence type="ECO:0000256" key="2">
    <source>
        <dbReference type="ARBA" id="ARBA00023277"/>
    </source>
</evidence>
<evidence type="ECO:0000313" key="4">
    <source>
        <dbReference type="EMBL" id="MBW4359619.1"/>
    </source>
</evidence>
<proteinExistence type="predicted"/>
<keyword evidence="3" id="KW-0326">Glycosidase</keyword>
<keyword evidence="5" id="KW-1185">Reference proteome</keyword>
<evidence type="ECO:0000256" key="1">
    <source>
        <dbReference type="ARBA" id="ARBA00022801"/>
    </source>
</evidence>
<name>A0ABS6XSM5_9FLAO</name>
<sequence>MNSQQISAINIAKKAALEVLLHNMHGPFHGLPRTAGWGYPEPYSRDLLISIFGIAVSGNEQLLESIRKVLETLAQHQSERGHIPSLVHDSDDRGASDTTPLFLLGVGIYRQVQNEPDFLKDAVQKALVWMEYQSPSDMYLVAQQPTSDWRDEQWVLGYGLFVNTLTYSFLNILNQSERAENLYHEMKRFTITGGTIHHHVHEGLVLKHKPYYAFWSYKVYSSERFDLLGNCLAILSGIASLTRADEMITWIETECEALKNNGLLAVDLPPNFFPYTNPFDPDWHDRYAEFNNPGEYHNGGIWPFICGFYIAALVAAKRFTLAEQKLIILTECLKKTNLSTESAANNNNNNKSIHFINKENMEFGFNEWIKAQNGEPKGQNWQTWSAAMYLYAVKCVEEKTTPFFEEMRKR</sequence>
<dbReference type="EMBL" id="JAHWYN010000003">
    <property type="protein sequence ID" value="MBW4359619.1"/>
    <property type="molecule type" value="Genomic_DNA"/>
</dbReference>
<keyword evidence="1" id="KW-0378">Hydrolase</keyword>
<evidence type="ECO:0000256" key="3">
    <source>
        <dbReference type="ARBA" id="ARBA00023295"/>
    </source>
</evidence>
<dbReference type="Pfam" id="PF12899">
    <property type="entry name" value="Glyco_hydro_100"/>
    <property type="match status" value="1"/>
</dbReference>